<protein>
    <submittedName>
        <fullName evidence="2">Uncharacterized protein</fullName>
    </submittedName>
</protein>
<keyword evidence="1" id="KW-1133">Transmembrane helix</keyword>
<name>A0A2S6GPR6_9PSEU</name>
<dbReference type="EMBL" id="PTIX01000008">
    <property type="protein sequence ID" value="PPK67218.1"/>
    <property type="molecule type" value="Genomic_DNA"/>
</dbReference>
<sequence length="365" mass="37147">MYHTPQPSTFARARRRLRLPLVLGTPIVAFGALFFGVSYAASPEPDVDIEPGIALATVDGREVVLVPYGRHGARGMFQLMTKDMFQARVAATDAATGEVLWDKQVSDALIWDATVLATGDKYAYLTTDTGLLVFDVHTGDIVAKGDGVEGLGSAFIAAPSAYGYDAENRRVMAMTAAGAVVAIPLDNPVAAPVDPATADAWTTRLAANGRGRSTPRISASEAALGGGVTVEARERPNGAPGKVLVRVGEDGTETPVGNTVFFDGSLVVGPAPSDGTAPAVGAGSGYVLVRHDRSVNDGGTALSAVSLDSGAVTSTLPLGSNPTAVDTGADGTVVVSTGDSLAVLTTGGKLTELTVGATDFFGSPS</sequence>
<evidence type="ECO:0000313" key="2">
    <source>
        <dbReference type="EMBL" id="PPK67218.1"/>
    </source>
</evidence>
<comment type="caution">
    <text evidence="2">The sequence shown here is derived from an EMBL/GenBank/DDBJ whole genome shotgun (WGS) entry which is preliminary data.</text>
</comment>
<dbReference type="InterPro" id="IPR011047">
    <property type="entry name" value="Quinoprotein_ADH-like_sf"/>
</dbReference>
<dbReference type="AlphaFoldDB" id="A0A2S6GPR6"/>
<dbReference type="Gene3D" id="2.130.10.10">
    <property type="entry name" value="YVTN repeat-like/Quinoprotein amine dehydrogenase"/>
    <property type="match status" value="1"/>
</dbReference>
<dbReference type="RefSeq" id="WP_181043563.1">
    <property type="nucleotide sequence ID" value="NZ_CP154825.1"/>
</dbReference>
<keyword evidence="1" id="KW-0812">Transmembrane</keyword>
<keyword evidence="1" id="KW-0472">Membrane</keyword>
<evidence type="ECO:0000256" key="1">
    <source>
        <dbReference type="SAM" id="Phobius"/>
    </source>
</evidence>
<reference evidence="2 3" key="1">
    <citation type="submission" date="2018-02" db="EMBL/GenBank/DDBJ databases">
        <title>Genomic Encyclopedia of Archaeal and Bacterial Type Strains, Phase II (KMG-II): from individual species to whole genera.</title>
        <authorList>
            <person name="Goeker M."/>
        </authorList>
    </citation>
    <scope>NUCLEOTIDE SEQUENCE [LARGE SCALE GENOMIC DNA]</scope>
    <source>
        <strain evidence="2 3">YU 961-1</strain>
    </source>
</reference>
<dbReference type="SUPFAM" id="SSF50998">
    <property type="entry name" value="Quinoprotein alcohol dehydrogenase-like"/>
    <property type="match status" value="1"/>
</dbReference>
<proteinExistence type="predicted"/>
<keyword evidence="3" id="KW-1185">Reference proteome</keyword>
<accession>A0A2S6GPR6</accession>
<gene>
    <name evidence="2" type="ORF">CLV40_108216</name>
</gene>
<organism evidence="2 3">
    <name type="scientific">Actinokineospora auranticolor</name>
    <dbReference type="NCBI Taxonomy" id="155976"/>
    <lineage>
        <taxon>Bacteria</taxon>
        <taxon>Bacillati</taxon>
        <taxon>Actinomycetota</taxon>
        <taxon>Actinomycetes</taxon>
        <taxon>Pseudonocardiales</taxon>
        <taxon>Pseudonocardiaceae</taxon>
        <taxon>Actinokineospora</taxon>
    </lineage>
</organism>
<dbReference type="InterPro" id="IPR048161">
    <property type="entry name" value="PA2928-like"/>
</dbReference>
<dbReference type="NCBIfam" id="NF041516">
    <property type="entry name" value="PA2928_fam"/>
    <property type="match status" value="1"/>
</dbReference>
<dbReference type="InterPro" id="IPR015943">
    <property type="entry name" value="WD40/YVTN_repeat-like_dom_sf"/>
</dbReference>
<feature type="transmembrane region" description="Helical" evidence="1">
    <location>
        <begin position="21"/>
        <end position="41"/>
    </location>
</feature>
<evidence type="ECO:0000313" key="3">
    <source>
        <dbReference type="Proteomes" id="UP000239203"/>
    </source>
</evidence>
<dbReference type="Proteomes" id="UP000239203">
    <property type="component" value="Unassembled WGS sequence"/>
</dbReference>